<keyword evidence="1" id="KW-0812">Transmembrane</keyword>
<accession>A0A0F9S4N5</accession>
<evidence type="ECO:0000256" key="1">
    <source>
        <dbReference type="SAM" id="Phobius"/>
    </source>
</evidence>
<evidence type="ECO:0000313" key="2">
    <source>
        <dbReference type="EMBL" id="KKN62034.1"/>
    </source>
</evidence>
<name>A0A0F9S4N5_9ZZZZ</name>
<feature type="transmembrane region" description="Helical" evidence="1">
    <location>
        <begin position="12"/>
        <end position="37"/>
    </location>
</feature>
<gene>
    <name evidence="2" type="ORF">LCGC14_0515860</name>
</gene>
<proteinExistence type="predicted"/>
<organism evidence="2">
    <name type="scientific">marine sediment metagenome</name>
    <dbReference type="NCBI Taxonomy" id="412755"/>
    <lineage>
        <taxon>unclassified sequences</taxon>
        <taxon>metagenomes</taxon>
        <taxon>ecological metagenomes</taxon>
    </lineage>
</organism>
<keyword evidence="1" id="KW-1133">Transmembrane helix</keyword>
<sequence>MIGYYIESYILVVLWMFGLYYVVGFVGILFLCTYSSVGV</sequence>
<keyword evidence="1" id="KW-0472">Membrane</keyword>
<reference evidence="2" key="1">
    <citation type="journal article" date="2015" name="Nature">
        <title>Complex archaea that bridge the gap between prokaryotes and eukaryotes.</title>
        <authorList>
            <person name="Spang A."/>
            <person name="Saw J.H."/>
            <person name="Jorgensen S.L."/>
            <person name="Zaremba-Niedzwiedzka K."/>
            <person name="Martijn J."/>
            <person name="Lind A.E."/>
            <person name="van Eijk R."/>
            <person name="Schleper C."/>
            <person name="Guy L."/>
            <person name="Ettema T.J."/>
        </authorList>
    </citation>
    <scope>NUCLEOTIDE SEQUENCE</scope>
</reference>
<dbReference type="AlphaFoldDB" id="A0A0F9S4N5"/>
<comment type="caution">
    <text evidence="2">The sequence shown here is derived from an EMBL/GenBank/DDBJ whole genome shotgun (WGS) entry which is preliminary data.</text>
</comment>
<dbReference type="EMBL" id="LAZR01000637">
    <property type="protein sequence ID" value="KKN62034.1"/>
    <property type="molecule type" value="Genomic_DNA"/>
</dbReference>
<protein>
    <submittedName>
        <fullName evidence="2">Uncharacterized protein</fullName>
    </submittedName>
</protein>